<evidence type="ECO:0000256" key="8">
    <source>
        <dbReference type="ARBA" id="ARBA00022741"/>
    </source>
</evidence>
<dbReference type="Pfam" id="PF02434">
    <property type="entry name" value="Fringe"/>
    <property type="match status" value="1"/>
</dbReference>
<keyword evidence="15" id="KW-1185">Reference proteome</keyword>
<keyword evidence="10 12" id="KW-1133">Transmembrane helix</keyword>
<comment type="subcellular location">
    <subcellularLocation>
        <location evidence="1">Membrane</location>
        <topology evidence="1">Single-pass type II membrane protein</topology>
    </subcellularLocation>
</comment>
<evidence type="ECO:0000256" key="4">
    <source>
        <dbReference type="ARBA" id="ARBA00012557"/>
    </source>
</evidence>
<evidence type="ECO:0000256" key="10">
    <source>
        <dbReference type="ARBA" id="ARBA00022989"/>
    </source>
</evidence>
<organism evidence="14 15">
    <name type="scientific">Polypedilum vanderplanki</name>
    <name type="common">Sleeping chironomid midge</name>
    <dbReference type="NCBI Taxonomy" id="319348"/>
    <lineage>
        <taxon>Eukaryota</taxon>
        <taxon>Metazoa</taxon>
        <taxon>Ecdysozoa</taxon>
        <taxon>Arthropoda</taxon>
        <taxon>Hexapoda</taxon>
        <taxon>Insecta</taxon>
        <taxon>Pterygota</taxon>
        <taxon>Neoptera</taxon>
        <taxon>Endopterygota</taxon>
        <taxon>Diptera</taxon>
        <taxon>Nematocera</taxon>
        <taxon>Chironomoidea</taxon>
        <taxon>Chironomidae</taxon>
        <taxon>Chironominae</taxon>
        <taxon>Polypedilum</taxon>
        <taxon>Polypedilum</taxon>
    </lineage>
</organism>
<feature type="domain" description="Fringe-like glycosyltransferase" evidence="13">
    <location>
        <begin position="57"/>
        <end position="232"/>
    </location>
</feature>
<dbReference type="GO" id="GO:0000166">
    <property type="term" value="F:nucleotide binding"/>
    <property type="evidence" value="ECO:0007669"/>
    <property type="project" value="UniProtKB-KW"/>
</dbReference>
<dbReference type="OrthoDB" id="414175at2759"/>
<evidence type="ECO:0000256" key="2">
    <source>
        <dbReference type="ARBA" id="ARBA00004922"/>
    </source>
</evidence>
<evidence type="ECO:0000313" key="14">
    <source>
        <dbReference type="EMBL" id="KAG5667438.1"/>
    </source>
</evidence>
<keyword evidence="8" id="KW-0547">Nucleotide-binding</keyword>
<name>A0A9J6BD01_POLVA</name>
<comment type="similarity">
    <text evidence="3">Belongs to the glycosyltransferase 31 family. Beta3-Gal-T subfamily.</text>
</comment>
<feature type="transmembrane region" description="Helical" evidence="12">
    <location>
        <begin position="6"/>
        <end position="31"/>
    </location>
</feature>
<evidence type="ECO:0000256" key="1">
    <source>
        <dbReference type="ARBA" id="ARBA00004606"/>
    </source>
</evidence>
<gene>
    <name evidence="14" type="ORF">PVAND_015418</name>
</gene>
<sequence length="352" mass="41508">MYIIKLIEITFFFFGFISGIFLYNCCMIIFYKANYQIKSAKVKYDSKLADELVKNVRIFCWILTHPKNHKTKIPHMKATWARRCDKLVIFSTETDKDDPDIVALSNLNGREHLWNKTKYAIKYVYENHINDADWFVRADDDNFFLIENLRHKLYQLNSKISFFIGSRFAINDSDISEGYMAGGGHAFSKKALKKFVTKLLLKEEICPTYDELAEDVFLGMCFKNEAIFVDAFDSLNQKQMFPVSIEEHMIEKIRDPNFWYWRYLWKNVQQGGLKCCSDLFISAHYVKPNEMHLLENLIYHVHPFGLEKNSSEELPKKLSMNEILKTSDVKSNSPNFIPHEIIHNFDEDEKFD</sequence>
<evidence type="ECO:0000256" key="6">
    <source>
        <dbReference type="ARBA" id="ARBA00022679"/>
    </source>
</evidence>
<proteinExistence type="inferred from homology"/>
<evidence type="ECO:0000256" key="12">
    <source>
        <dbReference type="SAM" id="Phobius"/>
    </source>
</evidence>
<protein>
    <recommendedName>
        <fullName evidence="4">N-acetylgalactosaminide beta-1,3-galactosyltransferase</fullName>
        <ecNumber evidence="4">2.4.1.122</ecNumber>
    </recommendedName>
</protein>
<dbReference type="GO" id="GO:0016263">
    <property type="term" value="F:glycoprotein-N-acetylgalactosamine 3-beta-galactosyltransferase activity"/>
    <property type="evidence" value="ECO:0007669"/>
    <property type="project" value="UniProtKB-EC"/>
</dbReference>
<comment type="caution">
    <text evidence="14">The sequence shown here is derived from an EMBL/GenBank/DDBJ whole genome shotgun (WGS) entry which is preliminary data.</text>
</comment>
<dbReference type="Gene3D" id="3.90.550.50">
    <property type="match status" value="1"/>
</dbReference>
<keyword evidence="11 12" id="KW-0472">Membrane</keyword>
<keyword evidence="6" id="KW-0808">Transferase</keyword>
<dbReference type="AlphaFoldDB" id="A0A9J6BD01"/>
<dbReference type="EMBL" id="JADBJN010000004">
    <property type="protein sequence ID" value="KAG5667438.1"/>
    <property type="molecule type" value="Genomic_DNA"/>
</dbReference>
<evidence type="ECO:0000259" key="13">
    <source>
        <dbReference type="Pfam" id="PF02434"/>
    </source>
</evidence>
<dbReference type="PANTHER" id="PTHR23033:SF14">
    <property type="entry name" value="GLYCOPROTEIN-N-ACETYLGALACTOSAMINE 3-BETA-GALACTOSYLTRANSFERASE 1-RELATED"/>
    <property type="match status" value="1"/>
</dbReference>
<evidence type="ECO:0000313" key="15">
    <source>
        <dbReference type="Proteomes" id="UP001107558"/>
    </source>
</evidence>
<dbReference type="PANTHER" id="PTHR23033">
    <property type="entry name" value="BETA1,3-GALACTOSYLTRANSFERASE"/>
    <property type="match status" value="1"/>
</dbReference>
<accession>A0A9J6BD01</accession>
<dbReference type="GO" id="GO:0016020">
    <property type="term" value="C:membrane"/>
    <property type="evidence" value="ECO:0007669"/>
    <property type="project" value="UniProtKB-SubCell"/>
</dbReference>
<evidence type="ECO:0000256" key="3">
    <source>
        <dbReference type="ARBA" id="ARBA00006462"/>
    </source>
</evidence>
<keyword evidence="7 12" id="KW-0812">Transmembrane</keyword>
<keyword evidence="9" id="KW-0735">Signal-anchor</keyword>
<dbReference type="EC" id="2.4.1.122" evidence="4"/>
<keyword evidence="5" id="KW-0328">Glycosyltransferase</keyword>
<evidence type="ECO:0000256" key="7">
    <source>
        <dbReference type="ARBA" id="ARBA00022692"/>
    </source>
</evidence>
<evidence type="ECO:0000256" key="5">
    <source>
        <dbReference type="ARBA" id="ARBA00022676"/>
    </source>
</evidence>
<dbReference type="Proteomes" id="UP001107558">
    <property type="component" value="Chromosome 4"/>
</dbReference>
<evidence type="ECO:0000256" key="9">
    <source>
        <dbReference type="ARBA" id="ARBA00022968"/>
    </source>
</evidence>
<dbReference type="InterPro" id="IPR026050">
    <property type="entry name" value="C1GALT1/C1GALT1_chp1"/>
</dbReference>
<dbReference type="InterPro" id="IPR003378">
    <property type="entry name" value="Fringe-like_glycosylTrfase"/>
</dbReference>
<evidence type="ECO:0000256" key="11">
    <source>
        <dbReference type="ARBA" id="ARBA00023136"/>
    </source>
</evidence>
<reference evidence="14" key="1">
    <citation type="submission" date="2021-03" db="EMBL/GenBank/DDBJ databases">
        <title>Chromosome level genome of the anhydrobiotic midge Polypedilum vanderplanki.</title>
        <authorList>
            <person name="Yoshida Y."/>
            <person name="Kikawada T."/>
            <person name="Gusev O."/>
        </authorList>
    </citation>
    <scope>NUCLEOTIDE SEQUENCE</scope>
    <source>
        <strain evidence="14">NIAS01</strain>
        <tissue evidence="14">Whole body or cell culture</tissue>
    </source>
</reference>
<comment type="pathway">
    <text evidence="2">Protein modification; protein glycosylation.</text>
</comment>